<dbReference type="SUPFAM" id="SSF56801">
    <property type="entry name" value="Acetyl-CoA synthetase-like"/>
    <property type="match status" value="1"/>
</dbReference>
<dbReference type="Proteomes" id="UP001154114">
    <property type="component" value="Chromosome 21"/>
</dbReference>
<evidence type="ECO:0000259" key="4">
    <source>
        <dbReference type="Pfam" id="PF00501"/>
    </source>
</evidence>
<evidence type="ECO:0000256" key="3">
    <source>
        <dbReference type="ARBA" id="ARBA00023140"/>
    </source>
</evidence>
<dbReference type="AlphaFoldDB" id="A0A9P0BTH1"/>
<accession>A0A9P0BTH1</accession>
<dbReference type="GO" id="GO:0004467">
    <property type="term" value="F:long-chain fatty acid-CoA ligase activity"/>
    <property type="evidence" value="ECO:0007669"/>
    <property type="project" value="TreeGrafter"/>
</dbReference>
<reference evidence="6" key="1">
    <citation type="submission" date="2021-12" db="EMBL/GenBank/DDBJ databases">
        <authorList>
            <person name="King R."/>
        </authorList>
    </citation>
    <scope>NUCLEOTIDE SEQUENCE</scope>
</reference>
<evidence type="ECO:0000256" key="2">
    <source>
        <dbReference type="ARBA" id="ARBA00006432"/>
    </source>
</evidence>
<dbReference type="Gene3D" id="3.30.300.30">
    <property type="match status" value="1"/>
</dbReference>
<dbReference type="InterPro" id="IPR045851">
    <property type="entry name" value="AMP-bd_C_sf"/>
</dbReference>
<dbReference type="InterPro" id="IPR025110">
    <property type="entry name" value="AMP-bd_C"/>
</dbReference>
<evidence type="ECO:0000259" key="5">
    <source>
        <dbReference type="Pfam" id="PF13193"/>
    </source>
</evidence>
<dbReference type="Pfam" id="PF00501">
    <property type="entry name" value="AMP-binding"/>
    <property type="match status" value="1"/>
</dbReference>
<evidence type="ECO:0000256" key="1">
    <source>
        <dbReference type="ARBA" id="ARBA00004275"/>
    </source>
</evidence>
<comment type="similarity">
    <text evidence="2">Belongs to the ATP-dependent AMP-binding enzyme family.</text>
</comment>
<keyword evidence="3" id="KW-0576">Peroxisome</keyword>
<dbReference type="Pfam" id="PF13193">
    <property type="entry name" value="AMP-binding_C"/>
    <property type="match status" value="1"/>
</dbReference>
<dbReference type="PANTHER" id="PTHR24096:SF353">
    <property type="entry name" value="GH16244P-RELATED"/>
    <property type="match status" value="1"/>
</dbReference>
<gene>
    <name evidence="6" type="ORF">CINC_LOCUS6543</name>
</gene>
<keyword evidence="7" id="KW-1185">Reference proteome</keyword>
<dbReference type="OrthoDB" id="10253869at2759"/>
<protein>
    <submittedName>
        <fullName evidence="6">Uncharacterized protein</fullName>
    </submittedName>
</protein>
<comment type="subcellular location">
    <subcellularLocation>
        <location evidence="1">Peroxisome</location>
    </subcellularLocation>
</comment>
<organism evidence="6 7">
    <name type="scientific">Chrysodeixis includens</name>
    <name type="common">Soybean looper</name>
    <name type="synonym">Pseudoplusia includens</name>
    <dbReference type="NCBI Taxonomy" id="689277"/>
    <lineage>
        <taxon>Eukaryota</taxon>
        <taxon>Metazoa</taxon>
        <taxon>Ecdysozoa</taxon>
        <taxon>Arthropoda</taxon>
        <taxon>Hexapoda</taxon>
        <taxon>Insecta</taxon>
        <taxon>Pterygota</taxon>
        <taxon>Neoptera</taxon>
        <taxon>Endopterygota</taxon>
        <taxon>Lepidoptera</taxon>
        <taxon>Glossata</taxon>
        <taxon>Ditrysia</taxon>
        <taxon>Noctuoidea</taxon>
        <taxon>Noctuidae</taxon>
        <taxon>Plusiinae</taxon>
        <taxon>Chrysodeixis</taxon>
    </lineage>
</organism>
<dbReference type="Gene3D" id="3.40.50.12780">
    <property type="entry name" value="N-terminal domain of ligase-like"/>
    <property type="match status" value="1"/>
</dbReference>
<feature type="domain" description="AMP-dependent synthetase/ligase" evidence="4">
    <location>
        <begin position="46"/>
        <end position="404"/>
    </location>
</feature>
<dbReference type="InterPro" id="IPR000873">
    <property type="entry name" value="AMP-dep_synth/lig_dom"/>
</dbReference>
<name>A0A9P0BTH1_CHRIL</name>
<dbReference type="GO" id="GO:0005777">
    <property type="term" value="C:peroxisome"/>
    <property type="evidence" value="ECO:0007669"/>
    <property type="project" value="UniProtKB-SubCell"/>
</dbReference>
<sequence length="550" mass="61660">MEENLYRNEVLERYMSEITSRIATESGIPSDRYHLGKLVLQSLKDDPDYIMQIDGATDTSETNGTVLKKSIRCATSFRKMGLKTGDVMILMAPNHLDQAVPFYAALFEGIIIAPIDRTLGVSELQATFSVDKPSIIFCQSEKVQDVQKALQLASVNAKVISYDNSPDAISLSEMLEKYGEDVEDYKAADFDTEKTIAVIVSTSGTTGLPKASILTHKNTAISGPYAIGFSNTFPHPIKSAIIVSPLQWLSAFMHYILAPILKYTRVQSSILTPEHLLDMIIKYEPSFCTISPPLMLALLKETETKKCDFSSFDVIYIGGSSVPTSLVEEVQRLTPRTKVADSYGISEVGSIVFYSLECRKRSCGRRFAHLEYKLVDTDTNEEITEPHIVGELWVRIPGYFQGYYNNPEVSAEVLTEDKWFKTGDLMYRDEDWYFYFVDRHKLLLKYKNHQISPAELEAVIREHPSVVDVAVAGVPDPESGELPIAFVVRKPGAKVTEQEVKDIVQDNLTDTKHLRGGVVFVEELPLTVTAKVDRKRVKEIVKTLVKEGKI</sequence>
<dbReference type="InterPro" id="IPR042099">
    <property type="entry name" value="ANL_N_sf"/>
</dbReference>
<evidence type="ECO:0000313" key="6">
    <source>
        <dbReference type="EMBL" id="CAH0595102.1"/>
    </source>
</evidence>
<dbReference type="PANTHER" id="PTHR24096">
    <property type="entry name" value="LONG-CHAIN-FATTY-ACID--COA LIGASE"/>
    <property type="match status" value="1"/>
</dbReference>
<dbReference type="EMBL" id="LR824024">
    <property type="protein sequence ID" value="CAH0595102.1"/>
    <property type="molecule type" value="Genomic_DNA"/>
</dbReference>
<evidence type="ECO:0000313" key="7">
    <source>
        <dbReference type="Proteomes" id="UP001154114"/>
    </source>
</evidence>
<dbReference type="FunFam" id="3.30.300.30:FF:000007">
    <property type="entry name" value="4-coumarate--CoA ligase 2"/>
    <property type="match status" value="1"/>
</dbReference>
<dbReference type="GO" id="GO:0046949">
    <property type="term" value="P:fatty-acyl-CoA biosynthetic process"/>
    <property type="evidence" value="ECO:0007669"/>
    <property type="project" value="TreeGrafter"/>
</dbReference>
<feature type="domain" description="AMP-binding enzyme C-terminal" evidence="5">
    <location>
        <begin position="455"/>
        <end position="531"/>
    </location>
</feature>
<proteinExistence type="inferred from homology"/>